<evidence type="ECO:0000256" key="1">
    <source>
        <dbReference type="ARBA" id="ARBA00007121"/>
    </source>
</evidence>
<dbReference type="Gene3D" id="3.60.15.10">
    <property type="entry name" value="Ribonuclease Z/Hydroxyacylglutathione hydrolase-like"/>
    <property type="match status" value="1"/>
</dbReference>
<sequence length="390" mass="43964">MSIKKISEGVWSLRSNDWDRRVFDELISLPYGTTYNAYLVKGSDKCALIDTTDPTKTYELINDLKRLNVRVDYVISNHAEQDHSGSIGDVLNLYPDAMVVTNSKCKDFLIDLLHIDSDKFLVVKEGDKLELGLKTLQFKITPWVHWPETMITFLEEEKILFTCDFFGSHLATSELYVTDESLVYMAAKRYYSEIMMPFRNNVRKNLEIVKSLSPKIIAPSHGPVYQDPKFIVNATEDWISDKVKNLVLIPYVSMHGSTKILVERLVQSLTDLNIEVIQFSLTKTDIGEIAIHMVDAATIVLATPTVLLGPHPAALYATYLVSALKPKTKYFGLIGSYGWGSKVVDIVSNMLSPLKPHIISPVLIKGMPKDEDLKKIDDLAIQISGLHKNL</sequence>
<proteinExistence type="inferred from homology"/>
<dbReference type="PANTHER" id="PTHR43717:SF1">
    <property type="entry name" value="ANAEROBIC NITRIC OXIDE REDUCTASE FLAVORUBREDOXIN"/>
    <property type="match status" value="1"/>
</dbReference>
<dbReference type="RefSeq" id="WP_108307804.1">
    <property type="nucleotide sequence ID" value="NZ_CP020921.1"/>
</dbReference>
<evidence type="ECO:0000259" key="2">
    <source>
        <dbReference type="PROSITE" id="PS50902"/>
    </source>
</evidence>
<gene>
    <name evidence="3" type="ORF">TDSAC_0087</name>
</gene>
<dbReference type="AlphaFoldDB" id="A0A2R4VY80"/>
<feature type="domain" description="Flavodoxin-like" evidence="2">
    <location>
        <begin position="247"/>
        <end position="384"/>
    </location>
</feature>
<dbReference type="PROSITE" id="PS50902">
    <property type="entry name" value="FLAVODOXIN_LIKE"/>
    <property type="match status" value="1"/>
</dbReference>
<protein>
    <submittedName>
        <fullName evidence="3">Flavorubredoxin</fullName>
    </submittedName>
</protein>
<dbReference type="PIRSF" id="PIRSF005243">
    <property type="entry name" value="ROO"/>
    <property type="match status" value="1"/>
</dbReference>
<dbReference type="Proteomes" id="UP000244792">
    <property type="component" value="Chromosome"/>
</dbReference>
<accession>A0A2R4VY80</accession>
<dbReference type="InterPro" id="IPR029039">
    <property type="entry name" value="Flavoprotein-like_sf"/>
</dbReference>
<dbReference type="SUPFAM" id="SSF56281">
    <property type="entry name" value="Metallo-hydrolase/oxidoreductase"/>
    <property type="match status" value="1"/>
</dbReference>
<dbReference type="InterPro" id="IPR036866">
    <property type="entry name" value="RibonucZ/Hydroxyglut_hydro"/>
</dbReference>
<dbReference type="Pfam" id="PF19583">
    <property type="entry name" value="ODP"/>
    <property type="match status" value="1"/>
</dbReference>
<dbReference type="GO" id="GO:0016491">
    <property type="term" value="F:oxidoreductase activity"/>
    <property type="evidence" value="ECO:0007669"/>
    <property type="project" value="InterPro"/>
</dbReference>
<dbReference type="InterPro" id="IPR008254">
    <property type="entry name" value="Flavodoxin/NO_synth"/>
</dbReference>
<dbReference type="CDD" id="cd07709">
    <property type="entry name" value="flavodiiron_proteins_MBL-fold"/>
    <property type="match status" value="1"/>
</dbReference>
<dbReference type="Gene3D" id="3.40.50.360">
    <property type="match status" value="1"/>
</dbReference>
<dbReference type="InterPro" id="IPR045761">
    <property type="entry name" value="ODP_dom"/>
</dbReference>
<dbReference type="PANTHER" id="PTHR43717">
    <property type="entry name" value="ANAEROBIC NITRIC OXIDE REDUCTASE FLAVORUBREDOXIN"/>
    <property type="match status" value="1"/>
</dbReference>
<dbReference type="SUPFAM" id="SSF52218">
    <property type="entry name" value="Flavoproteins"/>
    <property type="match status" value="1"/>
</dbReference>
<evidence type="ECO:0000313" key="3">
    <source>
        <dbReference type="EMBL" id="AWB09477.1"/>
    </source>
</evidence>
<dbReference type="GO" id="GO:0009055">
    <property type="term" value="F:electron transfer activity"/>
    <property type="evidence" value="ECO:0007669"/>
    <property type="project" value="InterPro"/>
</dbReference>
<organism evidence="3 4">
    <name type="scientific">Thermodesulfobium acidiphilum</name>
    <dbReference type="NCBI Taxonomy" id="1794699"/>
    <lineage>
        <taxon>Bacteria</taxon>
        <taxon>Pseudomonadati</taxon>
        <taxon>Thermodesulfobiota</taxon>
        <taxon>Thermodesulfobiia</taxon>
        <taxon>Thermodesulfobiales</taxon>
        <taxon>Thermodesulfobiaceae</taxon>
        <taxon>Thermodesulfobium</taxon>
    </lineage>
</organism>
<comment type="similarity">
    <text evidence="1">In the N-terminal section; belongs to the zinc metallo-hydrolase group 3 family.</text>
</comment>
<dbReference type="SMART" id="SM00849">
    <property type="entry name" value="Lactamase_B"/>
    <property type="match status" value="1"/>
</dbReference>
<dbReference type="GO" id="GO:0010181">
    <property type="term" value="F:FMN binding"/>
    <property type="evidence" value="ECO:0007669"/>
    <property type="project" value="InterPro"/>
</dbReference>
<dbReference type="EMBL" id="CP020921">
    <property type="protein sequence ID" value="AWB09477.1"/>
    <property type="molecule type" value="Genomic_DNA"/>
</dbReference>
<evidence type="ECO:0000313" key="4">
    <source>
        <dbReference type="Proteomes" id="UP000244792"/>
    </source>
</evidence>
<dbReference type="InterPro" id="IPR016440">
    <property type="entry name" value="Rubredoxin-O_OxRdtase"/>
</dbReference>
<dbReference type="OrthoDB" id="9807946at2"/>
<dbReference type="GO" id="GO:0046872">
    <property type="term" value="F:metal ion binding"/>
    <property type="evidence" value="ECO:0007669"/>
    <property type="project" value="InterPro"/>
</dbReference>
<reference evidence="3 4" key="1">
    <citation type="submission" date="2017-04" db="EMBL/GenBank/DDBJ databases">
        <title>Genomic insights into metabolism of Thermodesulfobium acidiphilum.</title>
        <authorList>
            <person name="Toshchakov S.V."/>
            <person name="Frolov E.N."/>
            <person name="Kublanov I.V."/>
            <person name="Samarov N.I."/>
            <person name="Novikov A."/>
            <person name="Lebedinsky A.V."/>
            <person name="Bonch-Osmolovskaya E.A."/>
            <person name="Chernyh N.A."/>
        </authorList>
    </citation>
    <scope>NUCLEOTIDE SEQUENCE [LARGE SCALE GENOMIC DNA]</scope>
    <source>
        <strain evidence="3 4">3127-1</strain>
    </source>
</reference>
<name>A0A2R4VY80_THEAF</name>
<keyword evidence="4" id="KW-1185">Reference proteome</keyword>
<dbReference type="KEGG" id="taci:TDSAC_0087"/>
<dbReference type="InterPro" id="IPR001279">
    <property type="entry name" value="Metallo-B-lactamas"/>
</dbReference>